<comment type="caution">
    <text evidence="7">The sequence shown here is derived from an EMBL/GenBank/DDBJ whole genome shotgun (WGS) entry which is preliminary data.</text>
</comment>
<evidence type="ECO:0000256" key="1">
    <source>
        <dbReference type="ARBA" id="ARBA00004123"/>
    </source>
</evidence>
<keyword evidence="4" id="KW-0804">Transcription</keyword>
<dbReference type="InterPro" id="IPR051089">
    <property type="entry name" value="prtT"/>
</dbReference>
<evidence type="ECO:0000256" key="3">
    <source>
        <dbReference type="ARBA" id="ARBA00023125"/>
    </source>
</evidence>
<evidence type="ECO:0000256" key="5">
    <source>
        <dbReference type="ARBA" id="ARBA00023242"/>
    </source>
</evidence>
<keyword evidence="8" id="KW-1185">Reference proteome</keyword>
<dbReference type="Gene3D" id="4.10.240.10">
    <property type="entry name" value="Zn(2)-C6 fungal-type DNA-binding domain"/>
    <property type="match status" value="1"/>
</dbReference>
<proteinExistence type="predicted"/>
<evidence type="ECO:0000256" key="2">
    <source>
        <dbReference type="ARBA" id="ARBA00023015"/>
    </source>
</evidence>
<dbReference type="GO" id="GO:0005634">
    <property type="term" value="C:nucleus"/>
    <property type="evidence" value="ECO:0007669"/>
    <property type="project" value="UniProtKB-SubCell"/>
</dbReference>
<dbReference type="InterPro" id="IPR001138">
    <property type="entry name" value="Zn2Cys6_DnaBD"/>
</dbReference>
<dbReference type="Proteomes" id="UP001172102">
    <property type="component" value="Unassembled WGS sequence"/>
</dbReference>
<keyword evidence="5" id="KW-0539">Nucleus</keyword>
<dbReference type="PROSITE" id="PS50048">
    <property type="entry name" value="ZN2_CY6_FUNGAL_2"/>
    <property type="match status" value="1"/>
</dbReference>
<comment type="subcellular location">
    <subcellularLocation>
        <location evidence="1">Nucleus</location>
    </subcellularLocation>
</comment>
<dbReference type="EMBL" id="JAUKUA010000005">
    <property type="protein sequence ID" value="KAK0710613.1"/>
    <property type="molecule type" value="Genomic_DNA"/>
</dbReference>
<feature type="domain" description="Zn(2)-C6 fungal-type" evidence="6">
    <location>
        <begin position="17"/>
        <end position="50"/>
    </location>
</feature>
<dbReference type="CDD" id="cd00067">
    <property type="entry name" value="GAL4"/>
    <property type="match status" value="1"/>
</dbReference>
<protein>
    <recommendedName>
        <fullName evidence="6">Zn(2)-C6 fungal-type domain-containing protein</fullName>
    </recommendedName>
</protein>
<dbReference type="PROSITE" id="PS00463">
    <property type="entry name" value="ZN2_CY6_FUNGAL_1"/>
    <property type="match status" value="1"/>
</dbReference>
<dbReference type="GO" id="GO:0008270">
    <property type="term" value="F:zinc ion binding"/>
    <property type="evidence" value="ECO:0007669"/>
    <property type="project" value="InterPro"/>
</dbReference>
<dbReference type="SMART" id="SM00066">
    <property type="entry name" value="GAL4"/>
    <property type="match status" value="1"/>
</dbReference>
<dbReference type="SUPFAM" id="SSF57701">
    <property type="entry name" value="Zn2/Cys6 DNA-binding domain"/>
    <property type="match status" value="1"/>
</dbReference>
<name>A0AA40DSR8_9PEZI</name>
<gene>
    <name evidence="7" type="ORF">B0H67DRAFT_601600</name>
</gene>
<dbReference type="PANTHER" id="PTHR31845:SF10">
    <property type="entry name" value="ZN(II)2CYS6 TRANSCRIPTION FACTOR (EUROFUNG)"/>
    <property type="match status" value="1"/>
</dbReference>
<dbReference type="GO" id="GO:0000976">
    <property type="term" value="F:transcription cis-regulatory region binding"/>
    <property type="evidence" value="ECO:0007669"/>
    <property type="project" value="TreeGrafter"/>
</dbReference>
<evidence type="ECO:0000313" key="8">
    <source>
        <dbReference type="Proteomes" id="UP001172102"/>
    </source>
</evidence>
<evidence type="ECO:0000259" key="6">
    <source>
        <dbReference type="PROSITE" id="PS50048"/>
    </source>
</evidence>
<dbReference type="Pfam" id="PF00172">
    <property type="entry name" value="Zn_clus"/>
    <property type="match status" value="1"/>
</dbReference>
<keyword evidence="3" id="KW-0238">DNA-binding</keyword>
<evidence type="ECO:0000313" key="7">
    <source>
        <dbReference type="EMBL" id="KAK0710613.1"/>
    </source>
</evidence>
<evidence type="ECO:0000256" key="4">
    <source>
        <dbReference type="ARBA" id="ARBA00023163"/>
    </source>
</evidence>
<dbReference type="InterPro" id="IPR036864">
    <property type="entry name" value="Zn2-C6_fun-type_DNA-bd_sf"/>
</dbReference>
<accession>A0AA40DSR8</accession>
<sequence>MDNNQTTFPVIPPKRRACVACTTAKSKCSPSLTSPTICERCSRLGKHCVFLDLPDRRRRPQSVRQVEALADKVDRLSAEIAILRHQNKSGSSSTGSSLIVGDANSAASSIRSQPVHSTPATIIFEPPLGYPLDHVHPDIVDRGWVTLDEAEYLMATFKEAYIPRFPFVTLASNECAEHLRRHSPFLFLCLVAVPLYTDPLLQQRLGEEIRRQVSLRLIFHAERSMDMLRGLLVYAAWYHHFAHQGHGQLFMLSQLAVTVAYDLGLPEGSISKAGAIDDNGKRALLGVFWLTVRYV</sequence>
<keyword evidence="2" id="KW-0805">Transcription regulation</keyword>
<dbReference type="AlphaFoldDB" id="A0AA40DSR8"/>
<dbReference type="GO" id="GO:0000981">
    <property type="term" value="F:DNA-binding transcription factor activity, RNA polymerase II-specific"/>
    <property type="evidence" value="ECO:0007669"/>
    <property type="project" value="InterPro"/>
</dbReference>
<organism evidence="7 8">
    <name type="scientific">Lasiosphaeris hirsuta</name>
    <dbReference type="NCBI Taxonomy" id="260670"/>
    <lineage>
        <taxon>Eukaryota</taxon>
        <taxon>Fungi</taxon>
        <taxon>Dikarya</taxon>
        <taxon>Ascomycota</taxon>
        <taxon>Pezizomycotina</taxon>
        <taxon>Sordariomycetes</taxon>
        <taxon>Sordariomycetidae</taxon>
        <taxon>Sordariales</taxon>
        <taxon>Lasiosphaeriaceae</taxon>
        <taxon>Lasiosphaeris</taxon>
    </lineage>
</organism>
<reference evidence="7" key="1">
    <citation type="submission" date="2023-06" db="EMBL/GenBank/DDBJ databases">
        <title>Genome-scale phylogeny and comparative genomics of the fungal order Sordariales.</title>
        <authorList>
            <consortium name="Lawrence Berkeley National Laboratory"/>
            <person name="Hensen N."/>
            <person name="Bonometti L."/>
            <person name="Westerberg I."/>
            <person name="Brannstrom I.O."/>
            <person name="Guillou S."/>
            <person name="Cros-Aarteil S."/>
            <person name="Calhoun S."/>
            <person name="Haridas S."/>
            <person name="Kuo A."/>
            <person name="Mondo S."/>
            <person name="Pangilinan J."/>
            <person name="Riley R."/>
            <person name="Labutti K."/>
            <person name="Andreopoulos B."/>
            <person name="Lipzen A."/>
            <person name="Chen C."/>
            <person name="Yanf M."/>
            <person name="Daum C."/>
            <person name="Ng V."/>
            <person name="Clum A."/>
            <person name="Steindorff A."/>
            <person name="Ohm R."/>
            <person name="Martin F."/>
            <person name="Silar P."/>
            <person name="Natvig D."/>
            <person name="Lalanne C."/>
            <person name="Gautier V."/>
            <person name="Ament-Velasquez S.L."/>
            <person name="Kruys A."/>
            <person name="Hutchinson M.I."/>
            <person name="Powell A.J."/>
            <person name="Barry K."/>
            <person name="Miller A.N."/>
            <person name="Grigoriev I.V."/>
            <person name="Debuchy R."/>
            <person name="Gladieux P."/>
            <person name="Thoren M.H."/>
            <person name="Johannesson H."/>
        </authorList>
    </citation>
    <scope>NUCLEOTIDE SEQUENCE</scope>
    <source>
        <strain evidence="7">SMH4607-1</strain>
    </source>
</reference>
<dbReference type="PANTHER" id="PTHR31845">
    <property type="entry name" value="FINGER DOMAIN PROTEIN, PUTATIVE-RELATED"/>
    <property type="match status" value="1"/>
</dbReference>